<reference evidence="1" key="1">
    <citation type="submission" date="2022-10" db="EMBL/GenBank/DDBJ databases">
        <title>Rhodococcus ferula Z13 complete genome.</title>
        <authorList>
            <person name="Long X."/>
            <person name="Zang M."/>
        </authorList>
    </citation>
    <scope>NUCLEOTIDE SEQUENCE</scope>
    <source>
        <strain evidence="1">Z13</strain>
    </source>
</reference>
<sequence length="853" mass="91183">MTDRTVPERWIRVVEERRDAVALATPDTTLTFAELDAAARRWVAELTRPRPASSCPAAVLVDAGAESFAAIVGVLLSGRPLVVLDPALPEDRRERILSLSGAEILPSAPTAGTPAPELPRPKPRDPAILVFTSGSTGAPKGVVHTHLNWINQAEEARLAFGLSPADRVGMLLPASFGAGLDVVVMALLNGAGLYYWDPRTAGLDGLAAWLSRHDVTTAHCTPSFLRSFVAHLDRAHLDRAGTDGPALAGLRLVTTCGEPIHGNDVRALRPHLSSDAVFSSWSGSSETGHLAFNPYPPERPLPAGVVPVGCPAANKSVTVVAADGSPVAPGEDGEVVVTSRFIATGYLGDVPGTLARFVAAPGGARSYRMGDLGRFDEDGSLHLLGRRDDSVKIRGYLVEPAEVEAALRSLEWVVDAAVLADRSGTEPRLVGYAGVDPSGWSPSTSEVRHALRATLPAWMIPRDIVVLAELPRTERGKVDRRNLPAPPPRPPRERLRGATEAKIGELWCRILSLPEVGSNEDFTELGGDSLAAVTMLREVGDEFLIELTSAQLAEAPTIAQLAAIVDDAVARRPRAATGSLVPLRREGARTPMFLVAGGGAPAASLLHLVHNLPDDVPVYGLQAHGLENRGLADRSVRANARRFVRLVRSVRPHGPYRLGGHSLGGLIALEMAALLERDGERVDVVFALDTLLVPELVARLTGDRPAGRRARGVVLPARTRAEAPELTKPLFEWIQGAVVLQALMLTAGLVRLPPSVQWTVFFELGSRFVRHHRPTPWSGTAVLIRARDNTDPEEAWQRLAPGDLRQHTVSGDHWSMVRQSHVAETAAVMTSYLAELDGLIPEPGTNPGTGGTP</sequence>
<evidence type="ECO:0000313" key="1">
    <source>
        <dbReference type="EMBL" id="UYP19744.1"/>
    </source>
</evidence>
<accession>A0ACD4DIC2</accession>
<name>A0ACD4DIC2_9NOCA</name>
<keyword evidence="2" id="KW-1185">Reference proteome</keyword>
<gene>
    <name evidence="1" type="ORF">OED52_04070</name>
</gene>
<dbReference type="Proteomes" id="UP001156484">
    <property type="component" value="Chromosome"/>
</dbReference>
<organism evidence="1 2">
    <name type="scientific">Rhodococcus sacchari</name>
    <dbReference type="NCBI Taxonomy" id="2962047"/>
    <lineage>
        <taxon>Bacteria</taxon>
        <taxon>Bacillati</taxon>
        <taxon>Actinomycetota</taxon>
        <taxon>Actinomycetes</taxon>
        <taxon>Mycobacteriales</taxon>
        <taxon>Nocardiaceae</taxon>
        <taxon>Rhodococcus</taxon>
    </lineage>
</organism>
<proteinExistence type="predicted"/>
<evidence type="ECO:0000313" key="2">
    <source>
        <dbReference type="Proteomes" id="UP001156484"/>
    </source>
</evidence>
<protein>
    <submittedName>
        <fullName evidence="1">AMP-binding protein</fullName>
    </submittedName>
</protein>
<dbReference type="EMBL" id="CP107551">
    <property type="protein sequence ID" value="UYP19744.1"/>
    <property type="molecule type" value="Genomic_DNA"/>
</dbReference>